<evidence type="ECO:0000313" key="4">
    <source>
        <dbReference type="Proteomes" id="UP000184387"/>
    </source>
</evidence>
<dbReference type="AlphaFoldDB" id="A0A1M6F3B8"/>
<dbReference type="InterPro" id="IPR013078">
    <property type="entry name" value="His_Pase_superF_clade-1"/>
</dbReference>
<dbReference type="Gene3D" id="3.40.50.1240">
    <property type="entry name" value="Phosphoglycerate mutase-like"/>
    <property type="match status" value="1"/>
</dbReference>
<feature type="compositionally biased region" description="Basic residues" evidence="1">
    <location>
        <begin position="177"/>
        <end position="189"/>
    </location>
</feature>
<protein>
    <submittedName>
        <fullName evidence="3">Histidine phosphatase superfamily (Branch 1)</fullName>
    </submittedName>
</protein>
<evidence type="ECO:0000256" key="1">
    <source>
        <dbReference type="SAM" id="MobiDB-lite"/>
    </source>
</evidence>
<keyword evidence="4" id="KW-1185">Reference proteome</keyword>
<sequence length="189" mass="20086">MRITPFLIAGLLAGACLARAQPSPPMANPAELASALREGGLVLYMRHPATESAQTDAEALDFADCRTQRNLSEAGRRVAREIGAALRDIRVPVTRAVTSEYCRAREAAVLMDAPPAETEAALNDGGRMLAKGPDSPQAQALRDMLRRAAGAGRRGGAAHRGPSTQHRRCGGRGLLGARRRGNRRLPPHG</sequence>
<dbReference type="InterPro" id="IPR029033">
    <property type="entry name" value="His_PPase_superfam"/>
</dbReference>
<organism evidence="3 4">
    <name type="scientific">Muricoccus roseus</name>
    <dbReference type="NCBI Taxonomy" id="198092"/>
    <lineage>
        <taxon>Bacteria</taxon>
        <taxon>Pseudomonadati</taxon>
        <taxon>Pseudomonadota</taxon>
        <taxon>Alphaproteobacteria</taxon>
        <taxon>Acetobacterales</taxon>
        <taxon>Roseomonadaceae</taxon>
        <taxon>Muricoccus</taxon>
    </lineage>
</organism>
<dbReference type="Pfam" id="PF00300">
    <property type="entry name" value="His_Phos_1"/>
    <property type="match status" value="1"/>
</dbReference>
<dbReference type="RefSeq" id="WP_073132940.1">
    <property type="nucleotide sequence ID" value="NZ_FQZF01000006.1"/>
</dbReference>
<feature type="chain" id="PRO_5013246170" evidence="2">
    <location>
        <begin position="21"/>
        <end position="189"/>
    </location>
</feature>
<evidence type="ECO:0000313" key="3">
    <source>
        <dbReference type="EMBL" id="SHI92208.1"/>
    </source>
</evidence>
<dbReference type="SUPFAM" id="SSF53254">
    <property type="entry name" value="Phosphoglycerate mutase-like"/>
    <property type="match status" value="1"/>
</dbReference>
<feature type="region of interest" description="Disordered" evidence="1">
    <location>
        <begin position="147"/>
        <end position="189"/>
    </location>
</feature>
<reference evidence="3 4" key="1">
    <citation type="submission" date="2016-11" db="EMBL/GenBank/DDBJ databases">
        <authorList>
            <person name="Jaros S."/>
            <person name="Januszkiewicz K."/>
            <person name="Wedrychowicz H."/>
        </authorList>
    </citation>
    <scope>NUCLEOTIDE SEQUENCE [LARGE SCALE GENOMIC DNA]</scope>
    <source>
        <strain evidence="3 4">DSM 14916</strain>
    </source>
</reference>
<dbReference type="EMBL" id="FQZF01000006">
    <property type="protein sequence ID" value="SHI92208.1"/>
    <property type="molecule type" value="Genomic_DNA"/>
</dbReference>
<keyword evidence="2" id="KW-0732">Signal</keyword>
<gene>
    <name evidence="3" type="ORF">SAMN02745194_01383</name>
</gene>
<evidence type="ECO:0000256" key="2">
    <source>
        <dbReference type="SAM" id="SignalP"/>
    </source>
</evidence>
<accession>A0A1M6F3B8</accession>
<feature type="signal peptide" evidence="2">
    <location>
        <begin position="1"/>
        <end position="20"/>
    </location>
</feature>
<dbReference type="STRING" id="198092.SAMN02745194_01383"/>
<name>A0A1M6F3B8_9PROT</name>
<dbReference type="OrthoDB" id="2237472at2"/>
<dbReference type="Proteomes" id="UP000184387">
    <property type="component" value="Unassembled WGS sequence"/>
</dbReference>
<proteinExistence type="predicted"/>
<dbReference type="PROSITE" id="PS51257">
    <property type="entry name" value="PROKAR_LIPOPROTEIN"/>
    <property type="match status" value="1"/>
</dbReference>